<name>A0ABD0NS95_CIRMR</name>
<evidence type="ECO:0000313" key="1">
    <source>
        <dbReference type="EMBL" id="KAL0164774.1"/>
    </source>
</evidence>
<evidence type="ECO:0000313" key="2">
    <source>
        <dbReference type="Proteomes" id="UP001529510"/>
    </source>
</evidence>
<accession>A0ABD0NS95</accession>
<gene>
    <name evidence="1" type="ORF">M9458_040527</name>
</gene>
<sequence length="77" mass="8698">MRALNQSPSGGQVLLVGAEFSRLFKVRRCKVLRESSVPKRTRKGEANAFCFGDLAGYTQHKHRWREGTISHSPGEIR</sequence>
<comment type="caution">
    <text evidence="1">The sequence shown here is derived from an EMBL/GenBank/DDBJ whole genome shotgun (WGS) entry which is preliminary data.</text>
</comment>
<feature type="non-terminal residue" evidence="1">
    <location>
        <position position="77"/>
    </location>
</feature>
<dbReference type="Proteomes" id="UP001529510">
    <property type="component" value="Unassembled WGS sequence"/>
</dbReference>
<keyword evidence="2" id="KW-1185">Reference proteome</keyword>
<proteinExistence type="predicted"/>
<dbReference type="EMBL" id="JAMKFB020000020">
    <property type="protein sequence ID" value="KAL0164774.1"/>
    <property type="molecule type" value="Genomic_DNA"/>
</dbReference>
<dbReference type="AlphaFoldDB" id="A0ABD0NS95"/>
<organism evidence="1 2">
    <name type="scientific">Cirrhinus mrigala</name>
    <name type="common">Mrigala</name>
    <dbReference type="NCBI Taxonomy" id="683832"/>
    <lineage>
        <taxon>Eukaryota</taxon>
        <taxon>Metazoa</taxon>
        <taxon>Chordata</taxon>
        <taxon>Craniata</taxon>
        <taxon>Vertebrata</taxon>
        <taxon>Euteleostomi</taxon>
        <taxon>Actinopterygii</taxon>
        <taxon>Neopterygii</taxon>
        <taxon>Teleostei</taxon>
        <taxon>Ostariophysi</taxon>
        <taxon>Cypriniformes</taxon>
        <taxon>Cyprinidae</taxon>
        <taxon>Labeoninae</taxon>
        <taxon>Labeonini</taxon>
        <taxon>Cirrhinus</taxon>
    </lineage>
</organism>
<reference evidence="1 2" key="1">
    <citation type="submission" date="2024-05" db="EMBL/GenBank/DDBJ databases">
        <title>Genome sequencing and assembly of Indian major carp, Cirrhinus mrigala (Hamilton, 1822).</title>
        <authorList>
            <person name="Mohindra V."/>
            <person name="Chowdhury L.M."/>
            <person name="Lal K."/>
            <person name="Jena J.K."/>
        </authorList>
    </citation>
    <scope>NUCLEOTIDE SEQUENCE [LARGE SCALE GENOMIC DNA]</scope>
    <source>
        <strain evidence="1">CM1030</strain>
        <tissue evidence="1">Blood</tissue>
    </source>
</reference>
<protein>
    <submittedName>
        <fullName evidence="1">Uncharacterized protein</fullName>
    </submittedName>
</protein>